<evidence type="ECO:0000256" key="2">
    <source>
        <dbReference type="ARBA" id="ARBA00022448"/>
    </source>
</evidence>
<keyword evidence="5 9" id="KW-1133">Transmembrane helix</keyword>
<dbReference type="Pfam" id="PF00876">
    <property type="entry name" value="Innexin"/>
    <property type="match status" value="1"/>
</dbReference>
<comment type="function">
    <text evidence="9">Structural component of the gap junctions.</text>
</comment>
<evidence type="ECO:0000256" key="7">
    <source>
        <dbReference type="ARBA" id="ARBA00023136"/>
    </source>
</evidence>
<dbReference type="GO" id="GO:0005886">
    <property type="term" value="C:plasma membrane"/>
    <property type="evidence" value="ECO:0007669"/>
    <property type="project" value="UniProtKB-SubCell"/>
</dbReference>
<dbReference type="PANTHER" id="PTHR11893:SF36">
    <property type="entry name" value="INNEXIN-5"/>
    <property type="match status" value="1"/>
</dbReference>
<keyword evidence="6 9" id="KW-0406">Ion transport</keyword>
<keyword evidence="2 9" id="KW-0813">Transport</keyword>
<evidence type="ECO:0000256" key="8">
    <source>
        <dbReference type="ARBA" id="ARBA00023303"/>
    </source>
</evidence>
<keyword evidence="11" id="KW-1185">Reference proteome</keyword>
<evidence type="ECO:0000256" key="5">
    <source>
        <dbReference type="ARBA" id="ARBA00022989"/>
    </source>
</evidence>
<dbReference type="PRINTS" id="PR01262">
    <property type="entry name" value="INNEXIN"/>
</dbReference>
<evidence type="ECO:0000256" key="1">
    <source>
        <dbReference type="ARBA" id="ARBA00004651"/>
    </source>
</evidence>
<organism evidence="10 11">
    <name type="scientific">Brachionus plicatilis</name>
    <name type="common">Marine rotifer</name>
    <name type="synonym">Brachionus muelleri</name>
    <dbReference type="NCBI Taxonomy" id="10195"/>
    <lineage>
        <taxon>Eukaryota</taxon>
        <taxon>Metazoa</taxon>
        <taxon>Spiralia</taxon>
        <taxon>Gnathifera</taxon>
        <taxon>Rotifera</taxon>
        <taxon>Eurotatoria</taxon>
        <taxon>Monogononta</taxon>
        <taxon>Pseudotrocha</taxon>
        <taxon>Ploima</taxon>
        <taxon>Brachionidae</taxon>
        <taxon>Brachionus</taxon>
    </lineage>
</organism>
<dbReference type="STRING" id="10195.A0A3M7Q1T9"/>
<evidence type="ECO:0000313" key="11">
    <source>
        <dbReference type="Proteomes" id="UP000276133"/>
    </source>
</evidence>
<keyword evidence="8 9" id="KW-0407">Ion channel</keyword>
<comment type="subcellular location">
    <subcellularLocation>
        <location evidence="1 9">Cell membrane</location>
        <topology evidence="1 9">Multi-pass membrane protein</topology>
    </subcellularLocation>
</comment>
<feature type="transmembrane region" description="Helical" evidence="9">
    <location>
        <begin position="37"/>
        <end position="56"/>
    </location>
</feature>
<proteinExistence type="inferred from homology"/>
<comment type="similarity">
    <text evidence="9">Belongs to the pannexin family.</text>
</comment>
<dbReference type="GO" id="GO:0034220">
    <property type="term" value="P:monoatomic ion transmembrane transport"/>
    <property type="evidence" value="ECO:0007669"/>
    <property type="project" value="UniProtKB-KW"/>
</dbReference>
<keyword evidence="3" id="KW-1003">Cell membrane</keyword>
<keyword evidence="7 9" id="KW-0472">Membrane</keyword>
<evidence type="ECO:0000256" key="3">
    <source>
        <dbReference type="ARBA" id="ARBA00022475"/>
    </source>
</evidence>
<dbReference type="EMBL" id="REGN01007745">
    <property type="protein sequence ID" value="RNA05380.1"/>
    <property type="molecule type" value="Genomic_DNA"/>
</dbReference>
<name>A0A3M7Q1T9_BRAPC</name>
<dbReference type="PANTHER" id="PTHR11893">
    <property type="entry name" value="INNEXIN"/>
    <property type="match status" value="1"/>
</dbReference>
<evidence type="ECO:0000313" key="10">
    <source>
        <dbReference type="EMBL" id="RNA05380.1"/>
    </source>
</evidence>
<sequence length="346" mass="41272">MNKYCWIKGTYYVEHHYDLNMFSVEARQESLLQYYQWVYFFLLFQAFLFYLPRIVWTFVSNKMLDYDLFNMVDAAIKYDSIESDRESLVRYLSASLMNNHDWMQKDQDSVKTKVKQIIKELDLESKKKGYNMIIDSFNPRFIMRKFSKSLLTLSYMCIKLIYLLNAFLQILLMNKFLSKNEDFFYGLEIFNSIMKGEGDITSISDSKVFPRITVCDVHTRELGSDHSYTVQCVLSFNLFNERIYAFLWFWTFFVVIPYTAVDLLMWIKRIVIFGSGFRYSFILSRVNFGCKGLTNRDKILIKLFTEFYIGNDGVFVLKLIEHNSNAIVVSSLVNKMWEQFKYDHCN</sequence>
<dbReference type="PROSITE" id="PS51013">
    <property type="entry name" value="PANNEXIN"/>
    <property type="match status" value="1"/>
</dbReference>
<dbReference type="OrthoDB" id="5867527at2759"/>
<dbReference type="GO" id="GO:0005921">
    <property type="term" value="C:gap junction"/>
    <property type="evidence" value="ECO:0007669"/>
    <property type="project" value="UniProtKB-UniRule"/>
</dbReference>
<feature type="transmembrane region" description="Helical" evidence="9">
    <location>
        <begin position="243"/>
        <end position="267"/>
    </location>
</feature>
<evidence type="ECO:0000256" key="6">
    <source>
        <dbReference type="ARBA" id="ARBA00023065"/>
    </source>
</evidence>
<dbReference type="Proteomes" id="UP000276133">
    <property type="component" value="Unassembled WGS sequence"/>
</dbReference>
<accession>A0A3M7Q1T9</accession>
<protein>
    <recommendedName>
        <fullName evidence="9">Innexin</fullName>
    </recommendedName>
</protein>
<evidence type="ECO:0000256" key="9">
    <source>
        <dbReference type="RuleBase" id="RU010713"/>
    </source>
</evidence>
<feature type="transmembrane region" description="Helical" evidence="9">
    <location>
        <begin position="150"/>
        <end position="172"/>
    </location>
</feature>
<gene>
    <name evidence="9" type="primary">inx</name>
    <name evidence="10" type="ORF">BpHYR1_032641</name>
</gene>
<dbReference type="AlphaFoldDB" id="A0A3M7Q1T9"/>
<keyword evidence="4 9" id="KW-0812">Transmembrane</keyword>
<comment type="caution">
    <text evidence="9">Lacks conserved residue(s) required for the propagation of feature annotation.</text>
</comment>
<dbReference type="InterPro" id="IPR000990">
    <property type="entry name" value="Innexin"/>
</dbReference>
<reference evidence="10 11" key="1">
    <citation type="journal article" date="2018" name="Sci. Rep.">
        <title>Genomic signatures of local adaptation to the degree of environmental predictability in rotifers.</title>
        <authorList>
            <person name="Franch-Gras L."/>
            <person name="Hahn C."/>
            <person name="Garcia-Roger E.M."/>
            <person name="Carmona M.J."/>
            <person name="Serra M."/>
            <person name="Gomez A."/>
        </authorList>
    </citation>
    <scope>NUCLEOTIDE SEQUENCE [LARGE SCALE GENOMIC DNA]</scope>
    <source>
        <strain evidence="10">HYR1</strain>
    </source>
</reference>
<comment type="caution">
    <text evidence="10">The sequence shown here is derived from an EMBL/GenBank/DDBJ whole genome shotgun (WGS) entry which is preliminary data.</text>
</comment>
<evidence type="ECO:0000256" key="4">
    <source>
        <dbReference type="ARBA" id="ARBA00022692"/>
    </source>
</evidence>